<reference evidence="9 10" key="1">
    <citation type="submission" date="2018-05" db="EMBL/GenBank/DDBJ databases">
        <title>Genomic Encyclopedia of Type Strains, Phase IV (KMG-IV): sequencing the most valuable type-strain genomes for metagenomic binning, comparative biology and taxonomic classification.</title>
        <authorList>
            <person name="Goeker M."/>
        </authorList>
    </citation>
    <scope>NUCLEOTIDE SEQUENCE [LARGE SCALE GENOMIC DNA]</scope>
    <source>
        <strain evidence="9 10">DSM 2626</strain>
    </source>
</reference>
<dbReference type="PANTHER" id="PTHR31873:SF6">
    <property type="entry name" value="ASPARTATE DEHYDROGENASE DOMAIN-CONTAINING PROTEIN"/>
    <property type="match status" value="1"/>
</dbReference>
<name>A0A8E2W6Q9_RHILI</name>
<dbReference type="InterPro" id="IPR011182">
    <property type="entry name" value="L-Asp_DH"/>
</dbReference>
<keyword evidence="3 6" id="KW-0521">NADP</keyword>
<dbReference type="GeneID" id="61055536"/>
<dbReference type="SUPFAM" id="SSF55347">
    <property type="entry name" value="Glyceraldehyde-3-phosphate dehydrogenase-like, C-terminal domain"/>
    <property type="match status" value="1"/>
</dbReference>
<dbReference type="InterPro" id="IPR020626">
    <property type="entry name" value="Asp_DH_prok"/>
</dbReference>
<dbReference type="PIRSF" id="PIRSF005227">
    <property type="entry name" value="Asp_dh_NAD_syn"/>
    <property type="match status" value="1"/>
</dbReference>
<comment type="catalytic activity">
    <reaction evidence="6">
        <text>L-aspartate + NADP(+) + H2O = oxaloacetate + NH4(+) + NADPH + H(+)</text>
        <dbReference type="Rhea" id="RHEA:11784"/>
        <dbReference type="ChEBI" id="CHEBI:15377"/>
        <dbReference type="ChEBI" id="CHEBI:15378"/>
        <dbReference type="ChEBI" id="CHEBI:16452"/>
        <dbReference type="ChEBI" id="CHEBI:28938"/>
        <dbReference type="ChEBI" id="CHEBI:29991"/>
        <dbReference type="ChEBI" id="CHEBI:57783"/>
        <dbReference type="ChEBI" id="CHEBI:58349"/>
        <dbReference type="EC" id="1.4.1.21"/>
    </reaction>
</comment>
<evidence type="ECO:0000256" key="4">
    <source>
        <dbReference type="ARBA" id="ARBA00023002"/>
    </source>
</evidence>
<dbReference type="Gene3D" id="3.40.50.720">
    <property type="entry name" value="NAD(P)-binding Rossmann-like Domain"/>
    <property type="match status" value="1"/>
</dbReference>
<dbReference type="PANTHER" id="PTHR31873">
    <property type="entry name" value="L-ASPARTATE DEHYDROGENASE-RELATED"/>
    <property type="match status" value="1"/>
</dbReference>
<feature type="domain" description="Aspartate dehydrogenase" evidence="7">
    <location>
        <begin position="171"/>
        <end position="258"/>
    </location>
</feature>
<dbReference type="InterPro" id="IPR005106">
    <property type="entry name" value="Asp/hSer_DH_NAD-bd"/>
</dbReference>
<dbReference type="SUPFAM" id="SSF51735">
    <property type="entry name" value="NAD(P)-binding Rossmann-fold domains"/>
    <property type="match status" value="1"/>
</dbReference>
<comment type="similarity">
    <text evidence="1 6">Belongs to the L-aspartate dehydrogenase family.</text>
</comment>
<dbReference type="Pfam" id="PF03447">
    <property type="entry name" value="NAD_binding_3"/>
    <property type="match status" value="1"/>
</dbReference>
<protein>
    <recommendedName>
        <fullName evidence="6">L-aspartate dehydrogenase</fullName>
        <ecNumber evidence="6">1.4.1.21</ecNumber>
    </recommendedName>
</protein>
<dbReference type="RefSeq" id="WP_109671417.1">
    <property type="nucleotide sequence ID" value="NZ_QGGH01000016.1"/>
</dbReference>
<comment type="caution">
    <text evidence="9">The sequence shown here is derived from an EMBL/GenBank/DDBJ whole genome shotgun (WGS) entry which is preliminary data.</text>
</comment>
<evidence type="ECO:0000256" key="5">
    <source>
        <dbReference type="ARBA" id="ARBA00023027"/>
    </source>
</evidence>
<dbReference type="EMBL" id="QGGH01000016">
    <property type="protein sequence ID" value="PWJ87427.1"/>
    <property type="molecule type" value="Genomic_DNA"/>
</dbReference>
<dbReference type="Pfam" id="PF01958">
    <property type="entry name" value="Asp_DH_C"/>
    <property type="match status" value="1"/>
</dbReference>
<comment type="pathway">
    <text evidence="6">Cofactor biosynthesis; NAD(+) biosynthesis; iminoaspartate from L-aspartate (dehydrogenase route): step 1/1.</text>
</comment>
<accession>A0A8E2W6Q9</accession>
<dbReference type="GO" id="GO:0050661">
    <property type="term" value="F:NADP binding"/>
    <property type="evidence" value="ECO:0007669"/>
    <property type="project" value="UniProtKB-UniRule"/>
</dbReference>
<dbReference type="Proteomes" id="UP000245631">
    <property type="component" value="Unassembled WGS sequence"/>
</dbReference>
<evidence type="ECO:0000256" key="2">
    <source>
        <dbReference type="ARBA" id="ARBA00022642"/>
    </source>
</evidence>
<comment type="catalytic activity">
    <reaction evidence="6">
        <text>L-aspartate + NAD(+) + H2O = oxaloacetate + NH4(+) + NADH + H(+)</text>
        <dbReference type="Rhea" id="RHEA:11788"/>
        <dbReference type="ChEBI" id="CHEBI:15377"/>
        <dbReference type="ChEBI" id="CHEBI:15378"/>
        <dbReference type="ChEBI" id="CHEBI:16452"/>
        <dbReference type="ChEBI" id="CHEBI:28938"/>
        <dbReference type="ChEBI" id="CHEBI:29991"/>
        <dbReference type="ChEBI" id="CHEBI:57540"/>
        <dbReference type="ChEBI" id="CHEBI:57945"/>
        <dbReference type="EC" id="1.4.1.21"/>
    </reaction>
</comment>
<comment type="function">
    <text evidence="6">Specifically catalyzes the NAD or NADP-dependent dehydrogenation of L-aspartate to iminoaspartate.</text>
</comment>
<evidence type="ECO:0000313" key="9">
    <source>
        <dbReference type="EMBL" id="PWJ87427.1"/>
    </source>
</evidence>
<dbReference type="AlphaFoldDB" id="A0A8E2W6Q9"/>
<evidence type="ECO:0000259" key="7">
    <source>
        <dbReference type="Pfam" id="PF01958"/>
    </source>
</evidence>
<evidence type="ECO:0000256" key="1">
    <source>
        <dbReference type="ARBA" id="ARBA00008331"/>
    </source>
</evidence>
<organism evidence="9 10">
    <name type="scientific">Rhizobium loti</name>
    <name type="common">Mesorhizobium loti</name>
    <dbReference type="NCBI Taxonomy" id="381"/>
    <lineage>
        <taxon>Bacteria</taxon>
        <taxon>Pseudomonadati</taxon>
        <taxon>Pseudomonadota</taxon>
        <taxon>Alphaproteobacteria</taxon>
        <taxon>Hyphomicrobiales</taxon>
        <taxon>Phyllobacteriaceae</taxon>
        <taxon>Mesorhizobium</taxon>
    </lineage>
</organism>
<evidence type="ECO:0000259" key="8">
    <source>
        <dbReference type="Pfam" id="PF03447"/>
    </source>
</evidence>
<dbReference type="InterPro" id="IPR036291">
    <property type="entry name" value="NAD(P)-bd_dom_sf"/>
</dbReference>
<dbReference type="HAMAP" id="MF_01265">
    <property type="entry name" value="NadX"/>
    <property type="match status" value="1"/>
</dbReference>
<dbReference type="GO" id="GO:0033735">
    <property type="term" value="F:aspartate dehydrogenase [NAD(P)+] activity"/>
    <property type="evidence" value="ECO:0007669"/>
    <property type="project" value="UniProtKB-EC"/>
</dbReference>
<evidence type="ECO:0000313" key="10">
    <source>
        <dbReference type="Proteomes" id="UP000245631"/>
    </source>
</evidence>
<dbReference type="GO" id="GO:0016639">
    <property type="term" value="F:oxidoreductase activity, acting on the CH-NH2 group of donors, NAD or NADP as acceptor"/>
    <property type="evidence" value="ECO:0007669"/>
    <property type="project" value="UniProtKB-UniRule"/>
</dbReference>
<dbReference type="InterPro" id="IPR002811">
    <property type="entry name" value="Asp_DH"/>
</dbReference>
<feature type="active site" evidence="6">
    <location>
        <position position="223"/>
    </location>
</feature>
<proteinExistence type="inferred from homology"/>
<keyword evidence="4 6" id="KW-0560">Oxidoreductase</keyword>
<feature type="binding site" evidence="6">
    <location>
        <position position="125"/>
    </location>
    <ligand>
        <name>NAD(+)</name>
        <dbReference type="ChEBI" id="CHEBI:57540"/>
    </ligand>
</feature>
<sequence>MVGTPVRIGIAGIGAIGSSVARALDRGEIVGCELVAISARSQNRAAEFNATLNSRVSCLSFEDLARECDTVLEGLPPQMFDAIALPVLSAGKTLIAMSASQLLGREDLVELARRMGGRIVVPSGAMLGLDAIKAAAVGEIRKVKIRTRKPPRSLATAPYVVRNGLNLESLKEAVCVLRGTVSDVAKEFPANVNVAAALSLAGLGPDRTQMEIWADPSLMFNTHNVDVESDSSNFSMSIQNRPSDENPATGRITAQSVIAYLRQMNSILRVGT</sequence>
<keyword evidence="5 6" id="KW-0520">NAD</keyword>
<evidence type="ECO:0000256" key="6">
    <source>
        <dbReference type="HAMAP-Rule" id="MF_01265"/>
    </source>
</evidence>
<evidence type="ECO:0000256" key="3">
    <source>
        <dbReference type="ARBA" id="ARBA00022857"/>
    </source>
</evidence>
<keyword evidence="2 6" id="KW-0662">Pyridine nucleotide biosynthesis</keyword>
<dbReference type="NCBIfam" id="NF009825">
    <property type="entry name" value="PRK13302.1"/>
    <property type="match status" value="1"/>
</dbReference>
<dbReference type="GO" id="GO:0009435">
    <property type="term" value="P:NAD+ biosynthetic process"/>
    <property type="evidence" value="ECO:0007669"/>
    <property type="project" value="UniProtKB-UniRule"/>
</dbReference>
<dbReference type="UniPathway" id="UPA00253">
    <property type="reaction ID" value="UER00456"/>
</dbReference>
<comment type="miscellaneous">
    <text evidence="6">The iminoaspartate product is unstable in aqueous solution and can decompose to oxaloacetate and ammonia.</text>
</comment>
<dbReference type="GO" id="GO:0051287">
    <property type="term" value="F:NAD binding"/>
    <property type="evidence" value="ECO:0007669"/>
    <property type="project" value="UniProtKB-UniRule"/>
</dbReference>
<dbReference type="EC" id="1.4.1.21" evidence="6"/>
<feature type="binding site" evidence="6">
    <location>
        <position position="193"/>
    </location>
    <ligand>
        <name>NAD(+)</name>
        <dbReference type="ChEBI" id="CHEBI:57540"/>
    </ligand>
</feature>
<dbReference type="Gene3D" id="3.30.360.10">
    <property type="entry name" value="Dihydrodipicolinate Reductase, domain 2"/>
    <property type="match status" value="1"/>
</dbReference>
<feature type="domain" description="Aspartate/homoserine dehydrogenase NAD-binding" evidence="8">
    <location>
        <begin position="12"/>
        <end position="122"/>
    </location>
</feature>
<gene>
    <name evidence="6" type="primary">nadX</name>
    <name evidence="9" type="ORF">C8D77_1163</name>
</gene>